<feature type="domain" description="EH" evidence="1">
    <location>
        <begin position="10"/>
        <end position="82"/>
    </location>
</feature>
<name>A0ABV0VNW6_9TELE</name>
<dbReference type="Gene3D" id="1.10.238.10">
    <property type="entry name" value="EF-hand"/>
    <property type="match status" value="1"/>
</dbReference>
<gene>
    <name evidence="2" type="primary">REPS1_1</name>
    <name evidence="2" type="ORF">XENORESO_004791</name>
</gene>
<organism evidence="2 3">
    <name type="scientific">Xenotaenia resolanae</name>
    <dbReference type="NCBI Taxonomy" id="208358"/>
    <lineage>
        <taxon>Eukaryota</taxon>
        <taxon>Metazoa</taxon>
        <taxon>Chordata</taxon>
        <taxon>Craniata</taxon>
        <taxon>Vertebrata</taxon>
        <taxon>Euteleostomi</taxon>
        <taxon>Actinopterygii</taxon>
        <taxon>Neopterygii</taxon>
        <taxon>Teleostei</taxon>
        <taxon>Neoteleostei</taxon>
        <taxon>Acanthomorphata</taxon>
        <taxon>Ovalentaria</taxon>
        <taxon>Atherinomorphae</taxon>
        <taxon>Cyprinodontiformes</taxon>
        <taxon>Goodeidae</taxon>
        <taxon>Xenotaenia</taxon>
    </lineage>
</organism>
<reference evidence="2 3" key="1">
    <citation type="submission" date="2021-06" db="EMBL/GenBank/DDBJ databases">
        <authorList>
            <person name="Palmer J.M."/>
        </authorList>
    </citation>
    <scope>NUCLEOTIDE SEQUENCE [LARGE SCALE GENOMIC DNA]</scope>
    <source>
        <strain evidence="2 3">XR_2019</strain>
        <tissue evidence="2">Muscle</tissue>
    </source>
</reference>
<dbReference type="PROSITE" id="PS50031">
    <property type="entry name" value="EH"/>
    <property type="match status" value="1"/>
</dbReference>
<evidence type="ECO:0000313" key="2">
    <source>
        <dbReference type="EMBL" id="MEQ2258946.1"/>
    </source>
</evidence>
<dbReference type="PANTHER" id="PTHR11216:SF63">
    <property type="entry name" value="RALBP1-ASSOCIATED EPS DOMAIN-CONTAINING PROTEIN 1"/>
    <property type="match status" value="1"/>
</dbReference>
<accession>A0ABV0VNW6</accession>
<evidence type="ECO:0000259" key="1">
    <source>
        <dbReference type="PROSITE" id="PS50031"/>
    </source>
</evidence>
<dbReference type="SUPFAM" id="SSF47473">
    <property type="entry name" value="EF-hand"/>
    <property type="match status" value="1"/>
</dbReference>
<sequence length="134" mass="14743">MESLTLSDIEQKYYSELFVYCDTDNTKKVASNGRVLDLFRAAQLPSEVVLQITELCGATRLGHFGRSQFYIALKLIAIAQSGLPLRVESLNSGIHNNALGALKGPLGLLFISDVGVMLTVRRLVFQNMEQKPVG</sequence>
<dbReference type="EMBL" id="JAHRIM010001846">
    <property type="protein sequence ID" value="MEQ2258946.1"/>
    <property type="molecule type" value="Genomic_DNA"/>
</dbReference>
<comment type="caution">
    <text evidence="2">The sequence shown here is derived from an EMBL/GenBank/DDBJ whole genome shotgun (WGS) entry which is preliminary data.</text>
</comment>
<evidence type="ECO:0000313" key="3">
    <source>
        <dbReference type="Proteomes" id="UP001444071"/>
    </source>
</evidence>
<dbReference type="InterPro" id="IPR000261">
    <property type="entry name" value="EH_dom"/>
</dbReference>
<dbReference type="PANTHER" id="PTHR11216">
    <property type="entry name" value="EH DOMAIN"/>
    <property type="match status" value="1"/>
</dbReference>
<protein>
    <submittedName>
        <fullName evidence="2">RalBP1-associated Eps domain-containing protein 1</fullName>
    </submittedName>
</protein>
<dbReference type="InterPro" id="IPR011992">
    <property type="entry name" value="EF-hand-dom_pair"/>
</dbReference>
<keyword evidence="3" id="KW-1185">Reference proteome</keyword>
<proteinExistence type="predicted"/>
<dbReference type="Proteomes" id="UP001444071">
    <property type="component" value="Unassembled WGS sequence"/>
</dbReference>
<dbReference type="SMART" id="SM00027">
    <property type="entry name" value="EH"/>
    <property type="match status" value="1"/>
</dbReference>
<dbReference type="Pfam" id="PF12763">
    <property type="entry name" value="EH"/>
    <property type="match status" value="1"/>
</dbReference>